<gene>
    <name evidence="1" type="ORF">PSON_ATCC_30995.1.T0100039</name>
</gene>
<reference evidence="1" key="1">
    <citation type="submission" date="2021-01" db="EMBL/GenBank/DDBJ databases">
        <authorList>
            <consortium name="Genoscope - CEA"/>
            <person name="William W."/>
        </authorList>
    </citation>
    <scope>NUCLEOTIDE SEQUENCE</scope>
</reference>
<protein>
    <recommendedName>
        <fullName evidence="3">Cyclin-like domain-containing protein</fullName>
    </recommendedName>
</protein>
<name>A0A8S1KLZ1_9CILI</name>
<keyword evidence="2" id="KW-1185">Reference proteome</keyword>
<dbReference type="OrthoDB" id="10264655at2759"/>
<dbReference type="Proteomes" id="UP000692954">
    <property type="component" value="Unassembled WGS sequence"/>
</dbReference>
<organism evidence="1 2">
    <name type="scientific">Paramecium sonneborni</name>
    <dbReference type="NCBI Taxonomy" id="65129"/>
    <lineage>
        <taxon>Eukaryota</taxon>
        <taxon>Sar</taxon>
        <taxon>Alveolata</taxon>
        <taxon>Ciliophora</taxon>
        <taxon>Intramacronucleata</taxon>
        <taxon>Oligohymenophorea</taxon>
        <taxon>Peniculida</taxon>
        <taxon>Parameciidae</taxon>
        <taxon>Paramecium</taxon>
    </lineage>
</organism>
<dbReference type="GO" id="GO:0006357">
    <property type="term" value="P:regulation of transcription by RNA polymerase II"/>
    <property type="evidence" value="ECO:0007669"/>
    <property type="project" value="InterPro"/>
</dbReference>
<accession>A0A8S1KLZ1</accession>
<dbReference type="AlphaFoldDB" id="A0A8S1KLZ1"/>
<dbReference type="PANTHER" id="PTHR10026">
    <property type="entry name" value="CYCLIN"/>
    <property type="match status" value="1"/>
</dbReference>
<evidence type="ECO:0008006" key="3">
    <source>
        <dbReference type="Google" id="ProtNLM"/>
    </source>
</evidence>
<sequence>MLFDKVLMIIIQITNQTNGLLMNILCLSQTKCHIYQNMIMKNQIIEKMNQLLLFDILQNNQIMKGYEFLRLIQEIGVILNFSTPTISHVINIYKRFTLSNKRQFKKEMVITACFYLVSKIVEDQKRIRDILVIICVVNKMYTLANQERKQKLLINNQVDDDDDPIKYLVIEQYENQNIEYFDKLVPLFNNEQYSNWKKEVLEAEQHILRIINFDLKNETLDSYQLLLNYLKIFQFEQGLRQMIFDIFQDTFFVDFSIDMIQVDCVKGSIYLGIQFFRMHSVDKQKLIKLKEEFCSQKWWEEFMQISYKQLLLFQIDMLKYYNAQDCVQQ</sequence>
<evidence type="ECO:0000313" key="2">
    <source>
        <dbReference type="Proteomes" id="UP000692954"/>
    </source>
</evidence>
<evidence type="ECO:0000313" key="1">
    <source>
        <dbReference type="EMBL" id="CAD8056049.1"/>
    </source>
</evidence>
<proteinExistence type="predicted"/>
<dbReference type="InterPro" id="IPR043198">
    <property type="entry name" value="Cyclin/Ssn8"/>
</dbReference>
<dbReference type="GO" id="GO:0016538">
    <property type="term" value="F:cyclin-dependent protein serine/threonine kinase regulator activity"/>
    <property type="evidence" value="ECO:0007669"/>
    <property type="project" value="InterPro"/>
</dbReference>
<comment type="caution">
    <text evidence="1">The sequence shown here is derived from an EMBL/GenBank/DDBJ whole genome shotgun (WGS) entry which is preliminary data.</text>
</comment>
<dbReference type="EMBL" id="CAJJDN010000010">
    <property type="protein sequence ID" value="CAD8056049.1"/>
    <property type="molecule type" value="Genomic_DNA"/>
</dbReference>